<evidence type="ECO:0000313" key="3">
    <source>
        <dbReference type="EMBL" id="KDP43384.1"/>
    </source>
</evidence>
<feature type="signal peptide" evidence="2">
    <location>
        <begin position="1"/>
        <end position="18"/>
    </location>
</feature>
<protein>
    <recommendedName>
        <fullName evidence="5">Glycine-rich protein</fullName>
    </recommendedName>
</protein>
<dbReference type="PANTHER" id="PTHR36245">
    <property type="entry name" value="GLYCINE-RICH PROTEIN DOT1-LIKE"/>
    <property type="match status" value="1"/>
</dbReference>
<keyword evidence="1" id="KW-0472">Membrane</keyword>
<feature type="transmembrane region" description="Helical" evidence="1">
    <location>
        <begin position="131"/>
        <end position="149"/>
    </location>
</feature>
<accession>A0A067LGS4</accession>
<name>A0A067LGS4_JATCU</name>
<evidence type="ECO:0008006" key="5">
    <source>
        <dbReference type="Google" id="ProtNLM"/>
    </source>
</evidence>
<dbReference type="OrthoDB" id="1648650at2759"/>
<proteinExistence type="predicted"/>
<dbReference type="EMBL" id="KK914270">
    <property type="protein sequence ID" value="KDP43384.1"/>
    <property type="molecule type" value="Genomic_DNA"/>
</dbReference>
<dbReference type="AlphaFoldDB" id="A0A067LGS4"/>
<feature type="chain" id="PRO_5001640487" description="Glycine-rich protein" evidence="2">
    <location>
        <begin position="19"/>
        <end position="150"/>
    </location>
</feature>
<organism evidence="3 4">
    <name type="scientific">Jatropha curcas</name>
    <name type="common">Barbados nut</name>
    <dbReference type="NCBI Taxonomy" id="180498"/>
    <lineage>
        <taxon>Eukaryota</taxon>
        <taxon>Viridiplantae</taxon>
        <taxon>Streptophyta</taxon>
        <taxon>Embryophyta</taxon>
        <taxon>Tracheophyta</taxon>
        <taxon>Spermatophyta</taxon>
        <taxon>Magnoliopsida</taxon>
        <taxon>eudicotyledons</taxon>
        <taxon>Gunneridae</taxon>
        <taxon>Pentapetalae</taxon>
        <taxon>rosids</taxon>
        <taxon>fabids</taxon>
        <taxon>Malpighiales</taxon>
        <taxon>Euphorbiaceae</taxon>
        <taxon>Crotonoideae</taxon>
        <taxon>Jatropheae</taxon>
        <taxon>Jatropha</taxon>
    </lineage>
</organism>
<dbReference type="PANTHER" id="PTHR36245:SF7">
    <property type="entry name" value="GLYCINE-RICH PROTEIN"/>
    <property type="match status" value="1"/>
</dbReference>
<evidence type="ECO:0000313" key="4">
    <source>
        <dbReference type="Proteomes" id="UP000027138"/>
    </source>
</evidence>
<gene>
    <name evidence="3" type="ORF">JCGZ_26484</name>
</gene>
<dbReference type="Proteomes" id="UP000027138">
    <property type="component" value="Unassembled WGS sequence"/>
</dbReference>
<keyword evidence="2" id="KW-0732">Signal</keyword>
<keyword evidence="4" id="KW-1185">Reference proteome</keyword>
<keyword evidence="1" id="KW-1133">Transmembrane helix</keyword>
<evidence type="ECO:0000256" key="2">
    <source>
        <dbReference type="SAM" id="SignalP"/>
    </source>
</evidence>
<evidence type="ECO:0000256" key="1">
    <source>
        <dbReference type="SAM" id="Phobius"/>
    </source>
</evidence>
<reference evidence="3 4" key="1">
    <citation type="journal article" date="2014" name="PLoS ONE">
        <title>Global Analysis of Gene Expression Profiles in Physic Nut (Jatropha curcas L.) Seedlings Exposed to Salt Stress.</title>
        <authorList>
            <person name="Zhang L."/>
            <person name="Zhang C."/>
            <person name="Wu P."/>
            <person name="Chen Y."/>
            <person name="Li M."/>
            <person name="Jiang H."/>
            <person name="Wu G."/>
        </authorList>
    </citation>
    <scope>NUCLEOTIDE SEQUENCE [LARGE SCALE GENOMIC DNA]</scope>
    <source>
        <strain evidence="4">cv. GZQX0401</strain>
        <tissue evidence="3">Young leaves</tissue>
    </source>
</reference>
<sequence length="150" mass="15416">MALFLIVFFFYLYLLASSFPLHKPAIVSDFLQEHNFGPGGRHENEFNGRNGIIHVSKYAHGSGGGVGEAAAMNGGGANGGGSTGAAEGGNGNGNTQGGQAVIPVIVAGAANNNRHQRHRGAASCNKNCIRFPAMIVAASAIIIVHLCVAF</sequence>
<keyword evidence="1" id="KW-0812">Transmembrane</keyword>